<dbReference type="Gene3D" id="2.40.170.20">
    <property type="entry name" value="TonB-dependent receptor, beta-barrel domain"/>
    <property type="match status" value="1"/>
</dbReference>
<comment type="similarity">
    <text evidence="11 12">Belongs to the TonB-dependent receptor family.</text>
</comment>
<dbReference type="PANTHER" id="PTHR32552:SF81">
    <property type="entry name" value="TONB-DEPENDENT OUTER MEMBRANE RECEPTOR"/>
    <property type="match status" value="1"/>
</dbReference>
<feature type="domain" description="TonB-dependent receptor plug" evidence="15">
    <location>
        <begin position="53"/>
        <end position="159"/>
    </location>
</feature>
<dbReference type="PROSITE" id="PS52016">
    <property type="entry name" value="TONB_DEPENDENT_REC_3"/>
    <property type="match status" value="1"/>
</dbReference>
<dbReference type="Pfam" id="PF00593">
    <property type="entry name" value="TonB_dep_Rec_b-barrel"/>
    <property type="match status" value="1"/>
</dbReference>
<keyword evidence="8 12" id="KW-0798">TonB box</keyword>
<proteinExistence type="inferred from homology"/>
<evidence type="ECO:0000256" key="8">
    <source>
        <dbReference type="ARBA" id="ARBA00023077"/>
    </source>
</evidence>
<evidence type="ECO:0000256" key="2">
    <source>
        <dbReference type="ARBA" id="ARBA00022448"/>
    </source>
</evidence>
<feature type="domain" description="TonB-dependent receptor-like beta-barrel" evidence="14">
    <location>
        <begin position="254"/>
        <end position="738"/>
    </location>
</feature>
<evidence type="ECO:0000259" key="15">
    <source>
        <dbReference type="Pfam" id="PF07715"/>
    </source>
</evidence>
<dbReference type="GO" id="GO:0006826">
    <property type="term" value="P:iron ion transport"/>
    <property type="evidence" value="ECO:0007669"/>
    <property type="project" value="UniProtKB-KW"/>
</dbReference>
<sequence length="772" mass="82930">MRLMSPSALLLGCSFTALAAANPVQAQDSGAPQSAGNYADIIVTANKREQNINDVGLSITALSADALVNKGVASSQDLARVVPALTVAAAADGTPVYTLRGVGFNSSNLGAQPTVSIYLDQAALPYGPMTQGPIFDLERVEVLKGPQGTLFGQNSTGGAINYIANKPTKDFAAGATGTFGRFNTFQGEAFVSGPIGSTLSARLAVAGTRSGDWQENYTRSDSIGAQRKVAGRLLLDWQPSDRLTVSLNLNGWIDTSDNQIPQFFAASPRVATQASPALFTQPSPRRNARQADWDAGRDFERDNKMGQAILRVDYEVADKVTLTSLSNYAYAKIHSVFDNDGTSLGLSYVTTSGHVEAFNQEFRLAGQFGGALVTVGGNYSTDNSYESSLQDFGGILSSTTNVGATPENPDGVGDIFFNENRGRQTNKSWAAFGNVEYAVTDQITLIGGIRYTSLKHSNQACSADAGDGSFSNVINGLFGGPLTVPGGCVTLDNATFTAPFPVQRFKEDNVSWRAGVNFKPSRDTLLYALVSRGYKAGNYPVINATARSQFAPVKQEQLTSYEIGTKLSLFDRMVQFNLAGYYYDYRDKQLLTNTTDPVFGLLPVLANVPKSTVKGFDLDAVVKPSDGLTLRGALSYADSKIKNFAGFDAFNMPTDLSGKSFNFSPKWTSTADIEYRLPIQGGGTDLIIGGDMTYNSATYADLAQTPSLRIDAYTLFGARVGVGSRDGRWSATLWGRNITNKYYWYNVQVGYDTIWRLTGMPATYGVTASFKM</sequence>
<keyword evidence="7" id="KW-0406">Ion transport</keyword>
<keyword evidence="4" id="KW-0410">Iron transport</keyword>
<name>A0A5J5I472_9SPHN</name>
<keyword evidence="6" id="KW-0408">Iron</keyword>
<dbReference type="RefSeq" id="WP_150425388.1">
    <property type="nucleotide sequence ID" value="NZ_VYQA01000005.1"/>
</dbReference>
<protein>
    <submittedName>
        <fullName evidence="17">TonB-dependent receptor</fullName>
    </submittedName>
</protein>
<comment type="subcellular location">
    <subcellularLocation>
        <location evidence="1 11">Cell outer membrane</location>
        <topology evidence="1 11">Multi-pass membrane protein</topology>
    </subcellularLocation>
</comment>
<evidence type="ECO:0000256" key="6">
    <source>
        <dbReference type="ARBA" id="ARBA00023004"/>
    </source>
</evidence>
<evidence type="ECO:0000256" key="10">
    <source>
        <dbReference type="ARBA" id="ARBA00023237"/>
    </source>
</evidence>
<keyword evidence="9 11" id="KW-0472">Membrane</keyword>
<keyword evidence="19" id="KW-1185">Reference proteome</keyword>
<evidence type="ECO:0000256" key="1">
    <source>
        <dbReference type="ARBA" id="ARBA00004571"/>
    </source>
</evidence>
<dbReference type="EMBL" id="VYQA01000005">
    <property type="protein sequence ID" value="KAA9030838.1"/>
    <property type="molecule type" value="Genomic_DNA"/>
</dbReference>
<dbReference type="InterPro" id="IPR000531">
    <property type="entry name" value="Beta-barrel_TonB"/>
</dbReference>
<feature type="signal peptide" evidence="13">
    <location>
        <begin position="1"/>
        <end position="19"/>
    </location>
</feature>
<dbReference type="InterPro" id="IPR036942">
    <property type="entry name" value="Beta-barrel_TonB_sf"/>
</dbReference>
<evidence type="ECO:0000256" key="3">
    <source>
        <dbReference type="ARBA" id="ARBA00022452"/>
    </source>
</evidence>
<accession>A0A5J5I472</accession>
<evidence type="ECO:0000256" key="11">
    <source>
        <dbReference type="PROSITE-ProRule" id="PRU01360"/>
    </source>
</evidence>
<evidence type="ECO:0000313" key="18">
    <source>
        <dbReference type="Proteomes" id="UP000325933"/>
    </source>
</evidence>
<dbReference type="EMBL" id="VYQB01000005">
    <property type="protein sequence ID" value="KAA9018202.1"/>
    <property type="molecule type" value="Genomic_DNA"/>
</dbReference>
<dbReference type="Proteomes" id="UP000326364">
    <property type="component" value="Unassembled WGS sequence"/>
</dbReference>
<organism evidence="17 18">
    <name type="scientific">Sphingobium limneticum</name>
    <dbReference type="NCBI Taxonomy" id="1007511"/>
    <lineage>
        <taxon>Bacteria</taxon>
        <taxon>Pseudomonadati</taxon>
        <taxon>Pseudomonadota</taxon>
        <taxon>Alphaproteobacteria</taxon>
        <taxon>Sphingomonadales</taxon>
        <taxon>Sphingomonadaceae</taxon>
        <taxon>Sphingobium</taxon>
    </lineage>
</organism>
<evidence type="ECO:0000313" key="17">
    <source>
        <dbReference type="EMBL" id="KAA9030838.1"/>
    </source>
</evidence>
<reference evidence="18 19" key="1">
    <citation type="submission" date="2019-09" db="EMBL/GenBank/DDBJ databases">
        <authorList>
            <person name="Feng G."/>
        </authorList>
    </citation>
    <scope>NUCLEOTIDE SEQUENCE [LARGE SCALE GENOMIC DNA]</scope>
    <source>
        <strain evidence="17 18">KACC 19283</strain>
        <strain evidence="16 19">KACC 19284</strain>
    </source>
</reference>
<evidence type="ECO:0000256" key="4">
    <source>
        <dbReference type="ARBA" id="ARBA00022496"/>
    </source>
</evidence>
<dbReference type="InterPro" id="IPR039426">
    <property type="entry name" value="TonB-dep_rcpt-like"/>
</dbReference>
<evidence type="ECO:0000313" key="16">
    <source>
        <dbReference type="EMBL" id="KAA9018202.1"/>
    </source>
</evidence>
<evidence type="ECO:0000256" key="9">
    <source>
        <dbReference type="ARBA" id="ARBA00023136"/>
    </source>
</evidence>
<evidence type="ECO:0000256" key="7">
    <source>
        <dbReference type="ARBA" id="ARBA00023065"/>
    </source>
</evidence>
<dbReference type="AlphaFoldDB" id="A0A5J5I472"/>
<keyword evidence="3 11" id="KW-1134">Transmembrane beta strand</keyword>
<keyword evidence="5 11" id="KW-0812">Transmembrane</keyword>
<dbReference type="InterPro" id="IPR012910">
    <property type="entry name" value="Plug_dom"/>
</dbReference>
<dbReference type="Pfam" id="PF07715">
    <property type="entry name" value="Plug"/>
    <property type="match status" value="1"/>
</dbReference>
<keyword evidence="10 11" id="KW-0998">Cell outer membrane</keyword>
<comment type="caution">
    <text evidence="17">The sequence shown here is derived from an EMBL/GenBank/DDBJ whole genome shotgun (WGS) entry which is preliminary data.</text>
</comment>
<evidence type="ECO:0000256" key="12">
    <source>
        <dbReference type="RuleBase" id="RU003357"/>
    </source>
</evidence>
<dbReference type="PANTHER" id="PTHR32552">
    <property type="entry name" value="FERRICHROME IRON RECEPTOR-RELATED"/>
    <property type="match status" value="1"/>
</dbReference>
<dbReference type="Proteomes" id="UP000325933">
    <property type="component" value="Unassembled WGS sequence"/>
</dbReference>
<feature type="chain" id="PRO_5023856958" evidence="13">
    <location>
        <begin position="20"/>
        <end position="772"/>
    </location>
</feature>
<evidence type="ECO:0000259" key="14">
    <source>
        <dbReference type="Pfam" id="PF00593"/>
    </source>
</evidence>
<gene>
    <name evidence="17" type="ORF">F4U95_08735</name>
    <name evidence="16" type="ORF">F4U96_08785</name>
</gene>
<evidence type="ECO:0000256" key="13">
    <source>
        <dbReference type="SAM" id="SignalP"/>
    </source>
</evidence>
<keyword evidence="17" id="KW-0675">Receptor</keyword>
<keyword evidence="2 11" id="KW-0813">Transport</keyword>
<keyword evidence="13" id="KW-0732">Signal</keyword>
<dbReference type="GO" id="GO:0009279">
    <property type="term" value="C:cell outer membrane"/>
    <property type="evidence" value="ECO:0007669"/>
    <property type="project" value="UniProtKB-SubCell"/>
</dbReference>
<evidence type="ECO:0000256" key="5">
    <source>
        <dbReference type="ARBA" id="ARBA00022692"/>
    </source>
</evidence>
<dbReference type="SUPFAM" id="SSF56935">
    <property type="entry name" value="Porins"/>
    <property type="match status" value="1"/>
</dbReference>
<evidence type="ECO:0000313" key="19">
    <source>
        <dbReference type="Proteomes" id="UP000326364"/>
    </source>
</evidence>